<sequence length="647" mass="72331">MPVWRDVAAEIHRMTGMLERVQKEDGSWRFCFENGILTDAYLIIVLRTLEQPQETLIRQLHDRIRSQQEANGAWKVYQDEEDGNLDATVDAYYALLYSGYSQKTDEPMLKAARFILSKGGLQQVKTVLTHAFLAATGQSPWPTSLKIPPEFLLLPPSSPISFFDFSGYARVHFTPILIMANLGFSKRNAAAPDLSDLYTRNDWASVERHNAEWEDLTSTRTLKELLRTIQSGLKELSGLPWLLRDRGMQYAEQYMLKRIEADGTLYSYSSCTLLMIMALLALGYDKQHPVITNAISGLSAILWNLNGHVHLQNSPSTVWDTALLSYALQQAGTSPNHPSIRKSLEYLLRVQHTQLGDWSFHVSHPLPGGWGFSESNSINPDVDDSTAALRAIRGLSLVDPEYRDAWNRGLNWVLSMQNKDGGWPAFEKGVTNKLLTLFPIDGAADAAIDPSTADLTGRTLEFLGTTAGLDRKHALIGRGADWLLSNQEANGSWYGRWGICYIYGTWSALTGLAAVGFGADHPSIRNGVQWLLSIQNADGGWGESCTSDRSKRYVPLGASTPSQTAWALDALIAVSPAPSPEIDKGIERLLSLLHLDDWTTRYPTGSGLPGCLYTDYHSYRYIWPLLTLNQYHNKYTKETSRKLLRTQ</sequence>
<comment type="pathway">
    <text evidence="1">Secondary metabolite biosynthesis; hopanoid biosynthesis.</text>
</comment>
<keyword evidence="8" id="KW-1185">Reference proteome</keyword>
<dbReference type="InterPro" id="IPR032696">
    <property type="entry name" value="SQ_cyclase_C"/>
</dbReference>
<evidence type="ECO:0000256" key="2">
    <source>
        <dbReference type="ARBA" id="ARBA00009755"/>
    </source>
</evidence>
<dbReference type="SUPFAM" id="SSF48239">
    <property type="entry name" value="Terpenoid cyclases/Protein prenyltransferases"/>
    <property type="match status" value="2"/>
</dbReference>
<dbReference type="PANTHER" id="PTHR11764">
    <property type="entry name" value="TERPENE CYCLASE/MUTASE FAMILY MEMBER"/>
    <property type="match status" value="1"/>
</dbReference>
<dbReference type="InterPro" id="IPR008930">
    <property type="entry name" value="Terpenoid_cyclase/PrenylTrfase"/>
</dbReference>
<dbReference type="EMBL" id="BMHE01000011">
    <property type="protein sequence ID" value="GFZ79607.1"/>
    <property type="molecule type" value="Genomic_DNA"/>
</dbReference>
<feature type="domain" description="Squalene cyclase C-terminal" evidence="5">
    <location>
        <begin position="316"/>
        <end position="632"/>
    </location>
</feature>
<comment type="similarity">
    <text evidence="2">Belongs to the terpene cyclase/mutase family.</text>
</comment>
<evidence type="ECO:0000256" key="4">
    <source>
        <dbReference type="ARBA" id="ARBA00023235"/>
    </source>
</evidence>
<dbReference type="InterPro" id="IPR032697">
    <property type="entry name" value="SQ_cyclase_N"/>
</dbReference>
<keyword evidence="4" id="KW-0413">Isomerase</keyword>
<evidence type="ECO:0000256" key="1">
    <source>
        <dbReference type="ARBA" id="ARBA00004999"/>
    </source>
</evidence>
<name>A0ABQ1ENI6_9BACL</name>
<dbReference type="NCBIfam" id="TIGR01787">
    <property type="entry name" value="squalene_cyclas"/>
    <property type="match status" value="1"/>
</dbReference>
<keyword evidence="3" id="KW-0677">Repeat</keyword>
<proteinExistence type="inferred from homology"/>
<accession>A0ABQ1ENI6</accession>
<dbReference type="InterPro" id="IPR006400">
    <property type="entry name" value="Hopene-cyclase"/>
</dbReference>
<protein>
    <submittedName>
        <fullName evidence="7">Squalene--hopene cyclase</fullName>
    </submittedName>
</protein>
<gene>
    <name evidence="7" type="primary">sqhC</name>
    <name evidence="7" type="ORF">GCM10008018_26440</name>
</gene>
<evidence type="ECO:0000313" key="7">
    <source>
        <dbReference type="EMBL" id="GFZ79607.1"/>
    </source>
</evidence>
<evidence type="ECO:0000256" key="3">
    <source>
        <dbReference type="ARBA" id="ARBA00022737"/>
    </source>
</evidence>
<dbReference type="InterPro" id="IPR018333">
    <property type="entry name" value="Squalene_cyclase"/>
</dbReference>
<dbReference type="Pfam" id="PF13249">
    <property type="entry name" value="SQHop_cyclase_N"/>
    <property type="match status" value="1"/>
</dbReference>
<organism evidence="7 8">
    <name type="scientific">Paenibacillus marchantiophytorum</name>
    <dbReference type="NCBI Taxonomy" id="1619310"/>
    <lineage>
        <taxon>Bacteria</taxon>
        <taxon>Bacillati</taxon>
        <taxon>Bacillota</taxon>
        <taxon>Bacilli</taxon>
        <taxon>Bacillales</taxon>
        <taxon>Paenibacillaceae</taxon>
        <taxon>Paenibacillus</taxon>
    </lineage>
</organism>
<feature type="domain" description="Squalene cyclase N-terminal" evidence="6">
    <location>
        <begin position="11"/>
        <end position="304"/>
    </location>
</feature>
<dbReference type="Proteomes" id="UP000615455">
    <property type="component" value="Unassembled WGS sequence"/>
</dbReference>
<comment type="caution">
    <text evidence="7">The sequence shown here is derived from an EMBL/GenBank/DDBJ whole genome shotgun (WGS) entry which is preliminary data.</text>
</comment>
<dbReference type="PANTHER" id="PTHR11764:SF20">
    <property type="entry name" value="LANOSTEROL SYNTHASE"/>
    <property type="match status" value="1"/>
</dbReference>
<dbReference type="Pfam" id="PF13243">
    <property type="entry name" value="SQHop_cyclase_C"/>
    <property type="match status" value="1"/>
</dbReference>
<dbReference type="RefSeq" id="WP_189012213.1">
    <property type="nucleotide sequence ID" value="NZ_BMHE01000011.1"/>
</dbReference>
<reference evidence="8" key="1">
    <citation type="journal article" date="2019" name="Int. J. Syst. Evol. Microbiol.">
        <title>The Global Catalogue of Microorganisms (GCM) 10K type strain sequencing project: providing services to taxonomists for standard genome sequencing and annotation.</title>
        <authorList>
            <consortium name="The Broad Institute Genomics Platform"/>
            <consortium name="The Broad Institute Genome Sequencing Center for Infectious Disease"/>
            <person name="Wu L."/>
            <person name="Ma J."/>
        </authorList>
    </citation>
    <scope>NUCLEOTIDE SEQUENCE [LARGE SCALE GENOMIC DNA]</scope>
    <source>
        <strain evidence="8">CGMCC 1.15043</strain>
    </source>
</reference>
<dbReference type="NCBIfam" id="TIGR01507">
    <property type="entry name" value="hopene_cyclase"/>
    <property type="match status" value="1"/>
</dbReference>
<evidence type="ECO:0000259" key="6">
    <source>
        <dbReference type="Pfam" id="PF13249"/>
    </source>
</evidence>
<evidence type="ECO:0000259" key="5">
    <source>
        <dbReference type="Pfam" id="PF13243"/>
    </source>
</evidence>
<evidence type="ECO:0000313" key="8">
    <source>
        <dbReference type="Proteomes" id="UP000615455"/>
    </source>
</evidence>
<dbReference type="Gene3D" id="1.50.10.20">
    <property type="match status" value="2"/>
</dbReference>
<dbReference type="SFLD" id="SFLDG01016">
    <property type="entry name" value="Prenyltransferase_Like_2"/>
    <property type="match status" value="1"/>
</dbReference>